<dbReference type="SUPFAM" id="SSF102705">
    <property type="entry name" value="NIF3 (NGG1p interacting factor 3)-like"/>
    <property type="match status" value="1"/>
</dbReference>
<comment type="caution">
    <text evidence="6">The sequence shown here is derived from an EMBL/GenBank/DDBJ whole genome shotgun (WGS) entry which is preliminary data.</text>
</comment>
<protein>
    <recommendedName>
        <fullName evidence="3">GTP cyclohydrolase 1 type 2 homolog</fullName>
    </recommendedName>
</protein>
<dbReference type="AlphaFoldDB" id="A0A9D2ABU3"/>
<comment type="similarity">
    <text evidence="1">Belongs to the GTP cyclohydrolase I type 2/NIF3 family.</text>
</comment>
<evidence type="ECO:0000256" key="3">
    <source>
        <dbReference type="ARBA" id="ARBA00022112"/>
    </source>
</evidence>
<proteinExistence type="inferred from homology"/>
<keyword evidence="4 5" id="KW-0479">Metal-binding</keyword>
<organism evidence="6 7">
    <name type="scientific">Candidatus Odoribacter faecigallinarum</name>
    <dbReference type="NCBI Taxonomy" id="2838706"/>
    <lineage>
        <taxon>Bacteria</taxon>
        <taxon>Pseudomonadati</taxon>
        <taxon>Bacteroidota</taxon>
        <taxon>Bacteroidia</taxon>
        <taxon>Bacteroidales</taxon>
        <taxon>Odoribacteraceae</taxon>
        <taxon>Odoribacter</taxon>
    </lineage>
</organism>
<dbReference type="PANTHER" id="PTHR13799:SF14">
    <property type="entry name" value="GTP CYCLOHYDROLASE 1 TYPE 2 HOMOLOG"/>
    <property type="match status" value="1"/>
</dbReference>
<dbReference type="FunFam" id="3.40.1390.30:FF:000001">
    <property type="entry name" value="GTP cyclohydrolase 1 type 2"/>
    <property type="match status" value="1"/>
</dbReference>
<dbReference type="EMBL" id="DXFT01000071">
    <property type="protein sequence ID" value="HIX03175.1"/>
    <property type="molecule type" value="Genomic_DNA"/>
</dbReference>
<evidence type="ECO:0000313" key="6">
    <source>
        <dbReference type="EMBL" id="HIX03175.1"/>
    </source>
</evidence>
<evidence type="ECO:0000313" key="7">
    <source>
        <dbReference type="Proteomes" id="UP000824202"/>
    </source>
</evidence>
<dbReference type="PANTHER" id="PTHR13799">
    <property type="entry name" value="NGG1 INTERACTING FACTOR 3"/>
    <property type="match status" value="1"/>
</dbReference>
<feature type="binding site" evidence="5">
    <location>
        <position position="228"/>
    </location>
    <ligand>
        <name>a divalent metal cation</name>
        <dbReference type="ChEBI" id="CHEBI:60240"/>
        <label>1</label>
    </ligand>
</feature>
<accession>A0A9D2ABU3</accession>
<feature type="binding site" evidence="5">
    <location>
        <position position="103"/>
    </location>
    <ligand>
        <name>a divalent metal cation</name>
        <dbReference type="ChEBI" id="CHEBI:60240"/>
        <label>1</label>
    </ligand>
</feature>
<reference evidence="6" key="1">
    <citation type="journal article" date="2021" name="PeerJ">
        <title>Extensive microbial diversity within the chicken gut microbiome revealed by metagenomics and culture.</title>
        <authorList>
            <person name="Gilroy R."/>
            <person name="Ravi A."/>
            <person name="Getino M."/>
            <person name="Pursley I."/>
            <person name="Horton D.L."/>
            <person name="Alikhan N.F."/>
            <person name="Baker D."/>
            <person name="Gharbi K."/>
            <person name="Hall N."/>
            <person name="Watson M."/>
            <person name="Adriaenssens E.M."/>
            <person name="Foster-Nyarko E."/>
            <person name="Jarju S."/>
            <person name="Secka A."/>
            <person name="Antonio M."/>
            <person name="Oren A."/>
            <person name="Chaudhuri R.R."/>
            <person name="La Ragione R."/>
            <person name="Hildebrand F."/>
            <person name="Pallen M.J."/>
        </authorList>
    </citation>
    <scope>NUCLEOTIDE SEQUENCE</scope>
    <source>
        <strain evidence="6">23274</strain>
    </source>
</reference>
<reference evidence="6" key="2">
    <citation type="submission" date="2021-04" db="EMBL/GenBank/DDBJ databases">
        <authorList>
            <person name="Gilroy R."/>
        </authorList>
    </citation>
    <scope>NUCLEOTIDE SEQUENCE</scope>
    <source>
        <strain evidence="6">23274</strain>
    </source>
</reference>
<evidence type="ECO:0000256" key="4">
    <source>
        <dbReference type="ARBA" id="ARBA00022723"/>
    </source>
</evidence>
<dbReference type="NCBIfam" id="TIGR00486">
    <property type="entry name" value="YbgI_SA1388"/>
    <property type="match status" value="1"/>
</dbReference>
<dbReference type="Gene3D" id="3.40.1390.30">
    <property type="entry name" value="NIF3 (NGG1p interacting factor 3)-like"/>
    <property type="match status" value="2"/>
</dbReference>
<evidence type="ECO:0000256" key="2">
    <source>
        <dbReference type="ARBA" id="ARBA00011643"/>
    </source>
</evidence>
<dbReference type="Pfam" id="PF01784">
    <property type="entry name" value="DUF34_NIF3"/>
    <property type="match status" value="1"/>
</dbReference>
<feature type="binding site" evidence="5">
    <location>
        <position position="65"/>
    </location>
    <ligand>
        <name>a divalent metal cation</name>
        <dbReference type="ChEBI" id="CHEBI:60240"/>
        <label>1</label>
    </ligand>
</feature>
<dbReference type="InterPro" id="IPR036069">
    <property type="entry name" value="DUF34/NIF3_sf"/>
</dbReference>
<gene>
    <name evidence="6" type="ORF">H9863_03540</name>
</gene>
<dbReference type="Proteomes" id="UP000824202">
    <property type="component" value="Unassembled WGS sequence"/>
</dbReference>
<evidence type="ECO:0000256" key="1">
    <source>
        <dbReference type="ARBA" id="ARBA00006964"/>
    </source>
</evidence>
<evidence type="ECO:0000256" key="5">
    <source>
        <dbReference type="PIRSR" id="PIRSR602678-1"/>
    </source>
</evidence>
<feature type="binding site" evidence="5">
    <location>
        <position position="232"/>
    </location>
    <ligand>
        <name>a divalent metal cation</name>
        <dbReference type="ChEBI" id="CHEBI:60240"/>
        <label>1</label>
    </ligand>
</feature>
<sequence>MQLKELLQHIETFAPLSLQEEYDNAGLICGNPENKISTVLLTTDITEPVIDEAVEKGCNLIISHHPLTLKGIKNLRPDSYVQRCFIKAIQHNINLYSAHTNMDAVKEGVSGRMAKKLGLTHCQILQPVNQQGGAEQQEFGFGIIGDLPEPVDTLEFLNHVKEKFHCKTIRHTAIPTPLIKRVALCGGAGSFLTQVAIASGADIYITADFKYHDFFQAENKIIIADIGHYESEQFTKEIFYELLTKKLPTFAIQFSRVQTNPVYYL</sequence>
<dbReference type="GO" id="GO:0046872">
    <property type="term" value="F:metal ion binding"/>
    <property type="evidence" value="ECO:0007669"/>
    <property type="project" value="UniProtKB-KW"/>
</dbReference>
<comment type="subunit">
    <text evidence="2">Homohexamer.</text>
</comment>
<feature type="binding site" evidence="5">
    <location>
        <position position="64"/>
    </location>
    <ligand>
        <name>a divalent metal cation</name>
        <dbReference type="ChEBI" id="CHEBI:60240"/>
        <label>2</label>
    </ligand>
</feature>
<dbReference type="InterPro" id="IPR002678">
    <property type="entry name" value="DUF34/NIF3"/>
</dbReference>
<name>A0A9D2ABU3_9BACT</name>
<dbReference type="GO" id="GO:0005737">
    <property type="term" value="C:cytoplasm"/>
    <property type="evidence" value="ECO:0007669"/>
    <property type="project" value="TreeGrafter"/>
</dbReference>